<evidence type="ECO:0000256" key="3">
    <source>
        <dbReference type="ARBA" id="ARBA00022840"/>
    </source>
</evidence>
<reference evidence="5" key="2">
    <citation type="submission" date="2012-02" db="EMBL/GenBank/DDBJ databases">
        <authorList>
            <person name="Genoscope - CEA"/>
        </authorList>
    </citation>
    <scope>NUCLEOTIDE SEQUENCE</scope>
</reference>
<sequence length="263" mass="29108">MKNILVPIGISPNGKNTLAYAIALAKHFKASLFVIDSHKVTPTSVHISSAKDVIHAQNFNRVKELVQSVQDETVEIKMVTYEGDLVSGIESLDKEIVLDLIVVGPKSHDINDKLFLGKTSGKITKKTSIPVLLVPIGAIFTPPKQALFAFQKGSISGERSLAPLKAIIKSFNTKVNLLLVKTPGHEAARLDIDHEIVEFSEGLISSENATVYQGVLEHFQSVQPDMLVVFARKRGFFEKLMESDMVYKKDFFTKIPLLVLKNR</sequence>
<evidence type="ECO:0000256" key="1">
    <source>
        <dbReference type="ARBA" id="ARBA00008791"/>
    </source>
</evidence>
<dbReference type="CDD" id="cd00293">
    <property type="entry name" value="USP-like"/>
    <property type="match status" value="1"/>
</dbReference>
<dbReference type="PANTHER" id="PTHR46268">
    <property type="entry name" value="STRESS RESPONSE PROTEIN NHAX"/>
    <property type="match status" value="1"/>
</dbReference>
<evidence type="ECO:0000313" key="5">
    <source>
        <dbReference type="EMBL" id="CCF99230.1"/>
    </source>
</evidence>
<dbReference type="InterPro" id="IPR006016">
    <property type="entry name" value="UspA"/>
</dbReference>
<dbReference type="Gene3D" id="3.40.50.12370">
    <property type="match status" value="1"/>
</dbReference>
<dbReference type="AlphaFoldDB" id="H6RDW9"/>
<dbReference type="EMBL" id="FO117574">
    <property type="protein sequence ID" value="CCF99230.1"/>
    <property type="molecule type" value="Genomic_DNA"/>
</dbReference>
<dbReference type="PRINTS" id="PR01438">
    <property type="entry name" value="UNVRSLSTRESS"/>
</dbReference>
<feature type="domain" description="UspA" evidence="4">
    <location>
        <begin position="1"/>
        <end position="135"/>
    </location>
</feature>
<reference evidence="5" key="1">
    <citation type="journal article" date="2012" name="Environ. Microbiol.">
        <title>Genomic content of uncultured Bacteroidetes from contrasting oceanic provinces in the North Atlantic Ocean.</title>
        <authorList>
            <person name="Gomez-Pereira P.R."/>
            <person name="Schuler M."/>
            <person name="Fuchs B.M."/>
            <person name="Bennke C."/>
            <person name="Teeling H."/>
            <person name="Waldmann J."/>
            <person name="Richter M."/>
            <person name="Barbe V."/>
            <person name="Bataille E."/>
            <person name="Glockner F.O."/>
            <person name="Amann R."/>
        </authorList>
    </citation>
    <scope>NUCLEOTIDE SEQUENCE</scope>
</reference>
<comment type="similarity">
    <text evidence="1">Belongs to the universal stress protein A family.</text>
</comment>
<organism evidence="5">
    <name type="scientific">uncultured Flavobacteriia bacterium</name>
    <dbReference type="NCBI Taxonomy" id="212695"/>
    <lineage>
        <taxon>Bacteria</taxon>
        <taxon>Pseudomonadati</taxon>
        <taxon>Bacteroidota</taxon>
        <taxon>Flavobacteriia</taxon>
        <taxon>environmental samples</taxon>
    </lineage>
</organism>
<dbReference type="InterPro" id="IPR006015">
    <property type="entry name" value="Universal_stress_UspA"/>
</dbReference>
<keyword evidence="2" id="KW-0547">Nucleotide-binding</keyword>
<evidence type="ECO:0000259" key="4">
    <source>
        <dbReference type="Pfam" id="PF00582"/>
    </source>
</evidence>
<accession>H6RDW9</accession>
<gene>
    <name evidence="5" type="ORF">VIS_S3ATA30016</name>
</gene>
<dbReference type="SUPFAM" id="SSF52402">
    <property type="entry name" value="Adenine nucleotide alpha hydrolases-like"/>
    <property type="match status" value="1"/>
</dbReference>
<protein>
    <submittedName>
        <fullName evidence="5">UspA domain protein</fullName>
    </submittedName>
</protein>
<evidence type="ECO:0000256" key="2">
    <source>
        <dbReference type="ARBA" id="ARBA00022741"/>
    </source>
</evidence>
<name>H6RDW9_9BACT</name>
<dbReference type="GO" id="GO:0005524">
    <property type="term" value="F:ATP binding"/>
    <property type="evidence" value="ECO:0007669"/>
    <property type="project" value="UniProtKB-KW"/>
</dbReference>
<dbReference type="PANTHER" id="PTHR46268:SF27">
    <property type="entry name" value="UNIVERSAL STRESS PROTEIN RV2623"/>
    <property type="match status" value="1"/>
</dbReference>
<dbReference type="Pfam" id="PF00582">
    <property type="entry name" value="Usp"/>
    <property type="match status" value="1"/>
</dbReference>
<proteinExistence type="inferred from homology"/>
<keyword evidence="3" id="KW-0067">ATP-binding</keyword>